<accession>A0A6P8ZNW3</accession>
<feature type="transmembrane region" description="Helical" evidence="9">
    <location>
        <begin position="32"/>
        <end position="52"/>
    </location>
</feature>
<keyword evidence="2" id="KW-0716">Sensory transduction</keyword>
<proteinExistence type="predicted"/>
<dbReference type="OrthoDB" id="10449571at2759"/>
<keyword evidence="5 9" id="KW-1133">Transmembrane helix</keyword>
<name>A0A6P8ZNW3_THRPL</name>
<feature type="signal peptide" evidence="10">
    <location>
        <begin position="1"/>
        <end position="22"/>
    </location>
</feature>
<dbReference type="GO" id="GO:0004984">
    <property type="term" value="F:olfactory receptor activity"/>
    <property type="evidence" value="ECO:0007669"/>
    <property type="project" value="InterPro"/>
</dbReference>
<evidence type="ECO:0000256" key="2">
    <source>
        <dbReference type="ARBA" id="ARBA00022606"/>
    </source>
</evidence>
<dbReference type="GO" id="GO:0007165">
    <property type="term" value="P:signal transduction"/>
    <property type="evidence" value="ECO:0007669"/>
    <property type="project" value="UniProtKB-KW"/>
</dbReference>
<feature type="chain" id="PRO_5028184957" evidence="10">
    <location>
        <begin position="23"/>
        <end position="398"/>
    </location>
</feature>
<gene>
    <name evidence="12" type="primary">LOC117646303</name>
</gene>
<feature type="transmembrane region" description="Helical" evidence="9">
    <location>
        <begin position="129"/>
        <end position="147"/>
    </location>
</feature>
<dbReference type="KEGG" id="tpal:117646303"/>
<dbReference type="RefSeq" id="XP_034243054.1">
    <property type="nucleotide sequence ID" value="XM_034387163.1"/>
</dbReference>
<feature type="transmembrane region" description="Helical" evidence="9">
    <location>
        <begin position="268"/>
        <end position="287"/>
    </location>
</feature>
<evidence type="ECO:0000256" key="3">
    <source>
        <dbReference type="ARBA" id="ARBA00022692"/>
    </source>
</evidence>
<keyword evidence="3 9" id="KW-0812">Transmembrane</keyword>
<evidence type="ECO:0000313" key="11">
    <source>
        <dbReference type="Proteomes" id="UP000515158"/>
    </source>
</evidence>
<evidence type="ECO:0000313" key="12">
    <source>
        <dbReference type="RefSeq" id="XP_034243054.1"/>
    </source>
</evidence>
<dbReference type="Pfam" id="PF02949">
    <property type="entry name" value="7tm_6"/>
    <property type="match status" value="1"/>
</dbReference>
<dbReference type="GO" id="GO:0016020">
    <property type="term" value="C:membrane"/>
    <property type="evidence" value="ECO:0007669"/>
    <property type="project" value="UniProtKB-SubCell"/>
</dbReference>
<evidence type="ECO:0000256" key="8">
    <source>
        <dbReference type="ARBA" id="ARBA00023224"/>
    </source>
</evidence>
<keyword evidence="4" id="KW-0552">Olfaction</keyword>
<evidence type="ECO:0000256" key="7">
    <source>
        <dbReference type="ARBA" id="ARBA00023170"/>
    </source>
</evidence>
<dbReference type="GeneID" id="117646303"/>
<organism evidence="12">
    <name type="scientific">Thrips palmi</name>
    <name type="common">Melon thrips</name>
    <dbReference type="NCBI Taxonomy" id="161013"/>
    <lineage>
        <taxon>Eukaryota</taxon>
        <taxon>Metazoa</taxon>
        <taxon>Ecdysozoa</taxon>
        <taxon>Arthropoda</taxon>
        <taxon>Hexapoda</taxon>
        <taxon>Insecta</taxon>
        <taxon>Pterygota</taxon>
        <taxon>Neoptera</taxon>
        <taxon>Paraneoptera</taxon>
        <taxon>Thysanoptera</taxon>
        <taxon>Terebrantia</taxon>
        <taxon>Thripoidea</taxon>
        <taxon>Thripidae</taxon>
        <taxon>Thrips</taxon>
    </lineage>
</organism>
<sequence length="398" mass="42911">MLVSRPLSVWLWLLQTAPPLSARQWLWALCVGSKMSLAAMVLANAMLLMAAVRGGGSVKESTAGTLMSCGFFSCSTAHAVYLVRRPRARAILTGMMRVAAAMEHAASPDEQAALERAGRGICWMTAVQLTYAAGMVVSVWAYVLYGAHPYAPMWPHPPLPGHWGEHAVSAFEMLTMFLGCLGYFSLVTLMGSEAIALAGLYEALGVRLQAARGWHEVISAVQLHQRLNGEARQYEHFFADIIAHLMVAILVVPLVATLQVVFNVVDPLTFTSSSILLSVFLPMATLSQNLTDASTAMADRAYYAAFQDPPPPDLLPPSWALEGSKSLAALARHAAKSMADLETRKALLLVIASASRPAHMSVKGFGPVSLRTASQALRVWYQWGNMLVGFSTRVGVSG</sequence>
<dbReference type="Proteomes" id="UP000515158">
    <property type="component" value="Unplaced"/>
</dbReference>
<evidence type="ECO:0000256" key="9">
    <source>
        <dbReference type="SAM" id="Phobius"/>
    </source>
</evidence>
<dbReference type="InterPro" id="IPR004117">
    <property type="entry name" value="7tm6_olfct_rcpt"/>
</dbReference>
<keyword evidence="7" id="KW-0675">Receptor</keyword>
<comment type="subcellular location">
    <subcellularLocation>
        <location evidence="1">Membrane</location>
        <topology evidence="1">Multi-pass membrane protein</topology>
    </subcellularLocation>
</comment>
<dbReference type="GO" id="GO:0005549">
    <property type="term" value="F:odorant binding"/>
    <property type="evidence" value="ECO:0007669"/>
    <property type="project" value="InterPro"/>
</dbReference>
<evidence type="ECO:0000256" key="6">
    <source>
        <dbReference type="ARBA" id="ARBA00023136"/>
    </source>
</evidence>
<evidence type="ECO:0000256" key="4">
    <source>
        <dbReference type="ARBA" id="ARBA00022725"/>
    </source>
</evidence>
<evidence type="ECO:0000256" key="5">
    <source>
        <dbReference type="ARBA" id="ARBA00022989"/>
    </source>
</evidence>
<protein>
    <submittedName>
        <fullName evidence="12">Uncharacterized protein LOC117646303</fullName>
    </submittedName>
</protein>
<dbReference type="InParanoid" id="A0A6P8ZNW3"/>
<keyword evidence="8" id="KW-0807">Transducer</keyword>
<keyword evidence="6 9" id="KW-0472">Membrane</keyword>
<keyword evidence="10" id="KW-0732">Signal</keyword>
<evidence type="ECO:0000256" key="1">
    <source>
        <dbReference type="ARBA" id="ARBA00004141"/>
    </source>
</evidence>
<feature type="transmembrane region" description="Helical" evidence="9">
    <location>
        <begin position="167"/>
        <end position="189"/>
    </location>
</feature>
<dbReference type="AlphaFoldDB" id="A0A6P8ZNW3"/>
<keyword evidence="11" id="KW-1185">Reference proteome</keyword>
<feature type="transmembrane region" description="Helical" evidence="9">
    <location>
        <begin position="241"/>
        <end position="262"/>
    </location>
</feature>
<reference evidence="12" key="1">
    <citation type="submission" date="2025-08" db="UniProtKB">
        <authorList>
            <consortium name="RefSeq"/>
        </authorList>
    </citation>
    <scope>IDENTIFICATION</scope>
    <source>
        <tissue evidence="12">Total insect</tissue>
    </source>
</reference>
<evidence type="ECO:0000256" key="10">
    <source>
        <dbReference type="SAM" id="SignalP"/>
    </source>
</evidence>